<evidence type="ECO:0000256" key="2">
    <source>
        <dbReference type="SAM" id="Phobius"/>
    </source>
</evidence>
<accession>A0A916XDZ2</accession>
<keyword evidence="2" id="KW-0812">Transmembrane</keyword>
<feature type="transmembrane region" description="Helical" evidence="2">
    <location>
        <begin position="9"/>
        <end position="26"/>
    </location>
</feature>
<protein>
    <submittedName>
        <fullName evidence="3">Membrane protein</fullName>
    </submittedName>
</protein>
<proteinExistence type="predicted"/>
<gene>
    <name evidence="3" type="ORF">GCM10010994_26920</name>
</gene>
<keyword evidence="4" id="KW-1185">Reference proteome</keyword>
<organism evidence="3 4">
    <name type="scientific">Chelatococcus reniformis</name>
    <dbReference type="NCBI Taxonomy" id="1494448"/>
    <lineage>
        <taxon>Bacteria</taxon>
        <taxon>Pseudomonadati</taxon>
        <taxon>Pseudomonadota</taxon>
        <taxon>Alphaproteobacteria</taxon>
        <taxon>Hyphomicrobiales</taxon>
        <taxon>Chelatococcaceae</taxon>
        <taxon>Chelatococcus</taxon>
    </lineage>
</organism>
<keyword evidence="2" id="KW-1133">Transmembrane helix</keyword>
<feature type="transmembrane region" description="Helical" evidence="2">
    <location>
        <begin position="331"/>
        <end position="353"/>
    </location>
</feature>
<sequence>MPGQRIETIDLWRGLVLVMIFINHIPGNPLEHLTLRNYGFSDSAEAFVFVSGLAVSYAYFPKVVAGDLLGAVRRCVQRAVKLYGVHVLITLAALVLFGQAFLATRIPSLVVDHGRDISFMEPMRALVGLALMSHQLGYFNILPLYVALMLMAPVLLLAARIHTLLALAVSALLYLASRWFDFALPTWPIQGRWFFDPFSWQLIFTIGLVCGIEWRSRPLPYARTLFIGSLAVVWASFALVTDALGQSPGLYDAARHYLDLTKTDLGLTRLVHFLALAYLVSQLRLGNALLRLPGADKLMLLGRNGLGVFAAGSLASALGQILLAISDDSPVVGVIFVLTGILGLIVVASILEWSAASSSSDRRSSPRRPSSVWPAPRHGPTSKG</sequence>
<comment type="caution">
    <text evidence="3">The sequence shown here is derived from an EMBL/GenBank/DDBJ whole genome shotgun (WGS) entry which is preliminary data.</text>
</comment>
<dbReference type="AlphaFoldDB" id="A0A916XDZ2"/>
<feature type="transmembrane region" description="Helical" evidence="2">
    <location>
        <begin position="82"/>
        <end position="103"/>
    </location>
</feature>
<dbReference type="PIRSF" id="PIRSF028704">
    <property type="entry name" value="UPC028704"/>
    <property type="match status" value="1"/>
</dbReference>
<feature type="region of interest" description="Disordered" evidence="1">
    <location>
        <begin position="357"/>
        <end position="384"/>
    </location>
</feature>
<dbReference type="PANTHER" id="PTHR38592:SF3">
    <property type="entry name" value="BLL4819 PROTEIN"/>
    <property type="match status" value="1"/>
</dbReference>
<evidence type="ECO:0000313" key="4">
    <source>
        <dbReference type="Proteomes" id="UP000637002"/>
    </source>
</evidence>
<name>A0A916XDZ2_9HYPH</name>
<feature type="transmembrane region" description="Helical" evidence="2">
    <location>
        <begin position="226"/>
        <end position="245"/>
    </location>
</feature>
<feature type="transmembrane region" description="Helical" evidence="2">
    <location>
        <begin position="123"/>
        <end position="147"/>
    </location>
</feature>
<dbReference type="Proteomes" id="UP000637002">
    <property type="component" value="Unassembled WGS sequence"/>
</dbReference>
<dbReference type="PANTHER" id="PTHR38592">
    <property type="entry name" value="BLL4819 PROTEIN"/>
    <property type="match status" value="1"/>
</dbReference>
<evidence type="ECO:0000256" key="1">
    <source>
        <dbReference type="SAM" id="MobiDB-lite"/>
    </source>
</evidence>
<dbReference type="Pfam" id="PF10129">
    <property type="entry name" value="OpgC_C"/>
    <property type="match status" value="1"/>
</dbReference>
<feature type="transmembrane region" description="Helical" evidence="2">
    <location>
        <begin position="197"/>
        <end position="214"/>
    </location>
</feature>
<dbReference type="RefSeq" id="WP_188609666.1">
    <property type="nucleotide sequence ID" value="NZ_BMGG01000004.1"/>
</dbReference>
<feature type="compositionally biased region" description="Low complexity" evidence="1">
    <location>
        <begin position="367"/>
        <end position="376"/>
    </location>
</feature>
<reference evidence="3" key="2">
    <citation type="submission" date="2020-09" db="EMBL/GenBank/DDBJ databases">
        <authorList>
            <person name="Sun Q."/>
            <person name="Zhou Y."/>
        </authorList>
    </citation>
    <scope>NUCLEOTIDE SEQUENCE</scope>
    <source>
        <strain evidence="3">CGMCC 1.12919</strain>
    </source>
</reference>
<reference evidence="3" key="1">
    <citation type="journal article" date="2014" name="Int. J. Syst. Evol. Microbiol.">
        <title>Complete genome sequence of Corynebacterium casei LMG S-19264T (=DSM 44701T), isolated from a smear-ripened cheese.</title>
        <authorList>
            <consortium name="US DOE Joint Genome Institute (JGI-PGF)"/>
            <person name="Walter F."/>
            <person name="Albersmeier A."/>
            <person name="Kalinowski J."/>
            <person name="Ruckert C."/>
        </authorList>
    </citation>
    <scope>NUCLEOTIDE SEQUENCE</scope>
    <source>
        <strain evidence="3">CGMCC 1.12919</strain>
    </source>
</reference>
<keyword evidence="2" id="KW-0472">Membrane</keyword>
<feature type="transmembrane region" description="Helical" evidence="2">
    <location>
        <begin position="306"/>
        <end position="325"/>
    </location>
</feature>
<dbReference type="InterPro" id="IPR014550">
    <property type="entry name" value="UCP028704_OpgC"/>
</dbReference>
<dbReference type="EMBL" id="BMGG01000004">
    <property type="protein sequence ID" value="GGC66959.1"/>
    <property type="molecule type" value="Genomic_DNA"/>
</dbReference>
<feature type="transmembrane region" description="Helical" evidence="2">
    <location>
        <begin position="46"/>
        <end position="70"/>
    </location>
</feature>
<evidence type="ECO:0000313" key="3">
    <source>
        <dbReference type="EMBL" id="GGC66959.1"/>
    </source>
</evidence>
<feature type="transmembrane region" description="Helical" evidence="2">
    <location>
        <begin position="154"/>
        <end position="177"/>
    </location>
</feature>
<feature type="transmembrane region" description="Helical" evidence="2">
    <location>
        <begin position="265"/>
        <end position="285"/>
    </location>
</feature>